<keyword evidence="4" id="KW-1185">Reference proteome</keyword>
<comment type="caution">
    <text evidence="3">The sequence shown here is derived from an EMBL/GenBank/DDBJ whole genome shotgun (WGS) entry which is preliminary data.</text>
</comment>
<keyword evidence="2" id="KW-0812">Transmembrane</keyword>
<evidence type="ECO:0000256" key="2">
    <source>
        <dbReference type="SAM" id="Phobius"/>
    </source>
</evidence>
<dbReference type="PANTHER" id="PTHR40623:SF2">
    <property type="entry name" value="INTEGRAL MEMBRANE PROTEIN"/>
    <property type="match status" value="1"/>
</dbReference>
<feature type="region of interest" description="Disordered" evidence="1">
    <location>
        <begin position="220"/>
        <end position="281"/>
    </location>
</feature>
<feature type="compositionally biased region" description="Polar residues" evidence="1">
    <location>
        <begin position="101"/>
        <end position="112"/>
    </location>
</feature>
<dbReference type="AlphaFoldDB" id="A0AAE0NM16"/>
<feature type="compositionally biased region" description="Basic and acidic residues" evidence="1">
    <location>
        <begin position="140"/>
        <end position="149"/>
    </location>
</feature>
<evidence type="ECO:0000256" key="1">
    <source>
        <dbReference type="SAM" id="MobiDB-lite"/>
    </source>
</evidence>
<evidence type="ECO:0000313" key="3">
    <source>
        <dbReference type="EMBL" id="KAK3383849.1"/>
    </source>
</evidence>
<organism evidence="3 4">
    <name type="scientific">Lasiosphaeria ovina</name>
    <dbReference type="NCBI Taxonomy" id="92902"/>
    <lineage>
        <taxon>Eukaryota</taxon>
        <taxon>Fungi</taxon>
        <taxon>Dikarya</taxon>
        <taxon>Ascomycota</taxon>
        <taxon>Pezizomycotina</taxon>
        <taxon>Sordariomycetes</taxon>
        <taxon>Sordariomycetidae</taxon>
        <taxon>Sordariales</taxon>
        <taxon>Lasiosphaeriaceae</taxon>
        <taxon>Lasiosphaeria</taxon>
    </lineage>
</organism>
<keyword evidence="2" id="KW-1133">Transmembrane helix</keyword>
<accession>A0AAE0NM16</accession>
<name>A0AAE0NM16_9PEZI</name>
<feature type="region of interest" description="Disordered" evidence="1">
    <location>
        <begin position="296"/>
        <end position="331"/>
    </location>
</feature>
<dbReference type="PANTHER" id="PTHR40623">
    <property type="entry name" value="INTEGRAL MEMBRANE PROTEIN"/>
    <property type="match status" value="1"/>
</dbReference>
<proteinExistence type="predicted"/>
<gene>
    <name evidence="3" type="ORF">B0T24DRAFT_519212</name>
</gene>
<dbReference type="Proteomes" id="UP001287356">
    <property type="component" value="Unassembled WGS sequence"/>
</dbReference>
<sequence>MAGPVFFISWALWQQMTFVLAMAIVVVFCAGLVKLWWSNRLLRRQEILDEEKRARLQEMRKSGIPLKRTNDIPFGVRAIQSGVEVDGIWISRPLSLNETATPKTGYSTTLQPQAPVPPISQFATQPKRRPNREASVLSEDTLKKLEHQAHPKPAYETYIPTSAPRNPRQPSQRSSASSSGESTESQPRSARSASGRSYTSSRSSRLYMAKNLRENRLAYNGVPQGWQEKDLRDPFDTPARTPSGFSALSQSDTLSSMLQSREPPSVPEPTFGPGDLHLNKSTRKVNDGFEVLPAGTFGIPPEFSGSVGATDLEGGHESGRSDWAARPSNRL</sequence>
<feature type="compositionally biased region" description="Low complexity" evidence="1">
    <location>
        <begin position="162"/>
        <end position="205"/>
    </location>
</feature>
<feature type="region of interest" description="Disordered" evidence="1">
    <location>
        <begin position="101"/>
        <end position="205"/>
    </location>
</feature>
<reference evidence="3" key="2">
    <citation type="submission" date="2023-06" db="EMBL/GenBank/DDBJ databases">
        <authorList>
            <consortium name="Lawrence Berkeley National Laboratory"/>
            <person name="Haridas S."/>
            <person name="Hensen N."/>
            <person name="Bonometti L."/>
            <person name="Westerberg I."/>
            <person name="Brannstrom I.O."/>
            <person name="Guillou S."/>
            <person name="Cros-Aarteil S."/>
            <person name="Calhoun S."/>
            <person name="Kuo A."/>
            <person name="Mondo S."/>
            <person name="Pangilinan J."/>
            <person name="Riley R."/>
            <person name="Labutti K."/>
            <person name="Andreopoulos B."/>
            <person name="Lipzen A."/>
            <person name="Chen C."/>
            <person name="Yanf M."/>
            <person name="Daum C."/>
            <person name="Ng V."/>
            <person name="Clum A."/>
            <person name="Steindorff A."/>
            <person name="Ohm R."/>
            <person name="Martin F."/>
            <person name="Silar P."/>
            <person name="Natvig D."/>
            <person name="Lalanne C."/>
            <person name="Gautier V."/>
            <person name="Ament-Velasquez S.L."/>
            <person name="Kruys A."/>
            <person name="Hutchinson M.I."/>
            <person name="Powell A.J."/>
            <person name="Barry K."/>
            <person name="Miller A.N."/>
            <person name="Grigoriev I.V."/>
            <person name="Debuchy R."/>
            <person name="Gladieux P."/>
            <person name="Thoren M.H."/>
            <person name="Johannesson H."/>
        </authorList>
    </citation>
    <scope>NUCLEOTIDE SEQUENCE</scope>
    <source>
        <strain evidence="3">CBS 958.72</strain>
    </source>
</reference>
<dbReference type="EMBL" id="JAULSN010000001">
    <property type="protein sequence ID" value="KAK3383849.1"/>
    <property type="molecule type" value="Genomic_DNA"/>
</dbReference>
<feature type="transmembrane region" description="Helical" evidence="2">
    <location>
        <begin position="12"/>
        <end position="37"/>
    </location>
</feature>
<evidence type="ECO:0000313" key="4">
    <source>
        <dbReference type="Proteomes" id="UP001287356"/>
    </source>
</evidence>
<keyword evidence="2" id="KW-0472">Membrane</keyword>
<protein>
    <submittedName>
        <fullName evidence="3">Uncharacterized protein</fullName>
    </submittedName>
</protein>
<feature type="compositionally biased region" description="Polar residues" evidence="1">
    <location>
        <begin position="243"/>
        <end position="259"/>
    </location>
</feature>
<reference evidence="3" key="1">
    <citation type="journal article" date="2023" name="Mol. Phylogenet. Evol.">
        <title>Genome-scale phylogeny and comparative genomics of the fungal order Sordariales.</title>
        <authorList>
            <person name="Hensen N."/>
            <person name="Bonometti L."/>
            <person name="Westerberg I."/>
            <person name="Brannstrom I.O."/>
            <person name="Guillou S."/>
            <person name="Cros-Aarteil S."/>
            <person name="Calhoun S."/>
            <person name="Haridas S."/>
            <person name="Kuo A."/>
            <person name="Mondo S."/>
            <person name="Pangilinan J."/>
            <person name="Riley R."/>
            <person name="LaButti K."/>
            <person name="Andreopoulos B."/>
            <person name="Lipzen A."/>
            <person name="Chen C."/>
            <person name="Yan M."/>
            <person name="Daum C."/>
            <person name="Ng V."/>
            <person name="Clum A."/>
            <person name="Steindorff A."/>
            <person name="Ohm R.A."/>
            <person name="Martin F."/>
            <person name="Silar P."/>
            <person name="Natvig D.O."/>
            <person name="Lalanne C."/>
            <person name="Gautier V."/>
            <person name="Ament-Velasquez S.L."/>
            <person name="Kruys A."/>
            <person name="Hutchinson M.I."/>
            <person name="Powell A.J."/>
            <person name="Barry K."/>
            <person name="Miller A.N."/>
            <person name="Grigoriev I.V."/>
            <person name="Debuchy R."/>
            <person name="Gladieux P."/>
            <person name="Hiltunen Thoren M."/>
            <person name="Johannesson H."/>
        </authorList>
    </citation>
    <scope>NUCLEOTIDE SEQUENCE</scope>
    <source>
        <strain evidence="3">CBS 958.72</strain>
    </source>
</reference>